<dbReference type="Gene3D" id="1.10.260.40">
    <property type="entry name" value="lambda repressor-like DNA-binding domains"/>
    <property type="match status" value="1"/>
</dbReference>
<evidence type="ECO:0000313" key="2">
    <source>
        <dbReference type="EMBL" id="MBB5720118.1"/>
    </source>
</evidence>
<dbReference type="PROSITE" id="PS50943">
    <property type="entry name" value="HTH_CROC1"/>
    <property type="match status" value="1"/>
</dbReference>
<organism evidence="2 3">
    <name type="scientific">Stakelama sediminis</name>
    <dbReference type="NCBI Taxonomy" id="463200"/>
    <lineage>
        <taxon>Bacteria</taxon>
        <taxon>Pseudomonadati</taxon>
        <taxon>Pseudomonadota</taxon>
        <taxon>Alphaproteobacteria</taxon>
        <taxon>Sphingomonadales</taxon>
        <taxon>Sphingomonadaceae</taxon>
        <taxon>Stakelama</taxon>
    </lineage>
</organism>
<sequence>MDKVSPLETFKLDEAAIANFVKLQRTIYGWKQDMLAAEAGVSLATVSRIERGVKVRETQLRKIARALGKPEDEFLRAHIRPSAEEAAANFVEMFAWTEGRIPISVAPLRTELQLRTMLATFSLLFDSDLGGGAAGDLAELREWLDLASFVQAEREGVIGLKPDRDFRVRPLWRDVLNCVERLERTHAAVVLTGTYVAEPMAGGEPISIAVLVIRSRRCNPAASRITTLWANAKVDERQMLADYFNGIV</sequence>
<evidence type="ECO:0000313" key="3">
    <source>
        <dbReference type="Proteomes" id="UP000554342"/>
    </source>
</evidence>
<dbReference type="RefSeq" id="WP_184005680.1">
    <property type="nucleotide sequence ID" value="NZ_BAABIF010000007.1"/>
</dbReference>
<protein>
    <submittedName>
        <fullName evidence="2">Transcriptional regulator with XRE-family HTH domain</fullName>
    </submittedName>
</protein>
<dbReference type="Proteomes" id="UP000554342">
    <property type="component" value="Unassembled WGS sequence"/>
</dbReference>
<dbReference type="InterPro" id="IPR010982">
    <property type="entry name" value="Lambda_DNA-bd_dom_sf"/>
</dbReference>
<proteinExistence type="predicted"/>
<keyword evidence="3" id="KW-1185">Reference proteome</keyword>
<name>A0A840Z288_9SPHN</name>
<dbReference type="EMBL" id="JACIJI010000009">
    <property type="protein sequence ID" value="MBB5720118.1"/>
    <property type="molecule type" value="Genomic_DNA"/>
</dbReference>
<gene>
    <name evidence="2" type="ORF">FHR23_003080</name>
</gene>
<accession>A0A840Z288</accession>
<feature type="domain" description="HTH cro/C1-type" evidence="1">
    <location>
        <begin position="21"/>
        <end position="74"/>
    </location>
</feature>
<comment type="caution">
    <text evidence="2">The sequence shown here is derived from an EMBL/GenBank/DDBJ whole genome shotgun (WGS) entry which is preliminary data.</text>
</comment>
<evidence type="ECO:0000259" key="1">
    <source>
        <dbReference type="PROSITE" id="PS50943"/>
    </source>
</evidence>
<dbReference type="AlphaFoldDB" id="A0A840Z288"/>
<reference evidence="2 3" key="1">
    <citation type="submission" date="2020-08" db="EMBL/GenBank/DDBJ databases">
        <title>Genomic Encyclopedia of Type Strains, Phase IV (KMG-IV): sequencing the most valuable type-strain genomes for metagenomic binning, comparative biology and taxonomic classification.</title>
        <authorList>
            <person name="Goeker M."/>
        </authorList>
    </citation>
    <scope>NUCLEOTIDE SEQUENCE [LARGE SCALE GENOMIC DNA]</scope>
    <source>
        <strain evidence="2 3">DSM 27203</strain>
    </source>
</reference>
<dbReference type="SUPFAM" id="SSF47413">
    <property type="entry name" value="lambda repressor-like DNA-binding domains"/>
    <property type="match status" value="1"/>
</dbReference>
<dbReference type="GO" id="GO:0003677">
    <property type="term" value="F:DNA binding"/>
    <property type="evidence" value="ECO:0007669"/>
    <property type="project" value="InterPro"/>
</dbReference>
<dbReference type="Pfam" id="PF01381">
    <property type="entry name" value="HTH_3"/>
    <property type="match status" value="1"/>
</dbReference>
<dbReference type="SMART" id="SM00530">
    <property type="entry name" value="HTH_XRE"/>
    <property type="match status" value="1"/>
</dbReference>
<dbReference type="InterPro" id="IPR001387">
    <property type="entry name" value="Cro/C1-type_HTH"/>
</dbReference>
<dbReference type="CDD" id="cd00093">
    <property type="entry name" value="HTH_XRE"/>
    <property type="match status" value="1"/>
</dbReference>